<name>A0A0N4Y6M1_NIPBR</name>
<feature type="compositionally biased region" description="Low complexity" evidence="1">
    <location>
        <begin position="204"/>
        <end position="218"/>
    </location>
</feature>
<reference evidence="4" key="1">
    <citation type="submission" date="2017-02" db="UniProtKB">
        <authorList>
            <consortium name="WormBaseParasite"/>
        </authorList>
    </citation>
    <scope>IDENTIFICATION</scope>
</reference>
<reference evidence="2 3" key="2">
    <citation type="submission" date="2018-11" db="EMBL/GenBank/DDBJ databases">
        <authorList>
            <consortium name="Pathogen Informatics"/>
        </authorList>
    </citation>
    <scope>NUCLEOTIDE SEQUENCE [LARGE SCALE GENOMIC DNA]</scope>
</reference>
<organism evidence="4">
    <name type="scientific">Nippostrongylus brasiliensis</name>
    <name type="common">Rat hookworm</name>
    <dbReference type="NCBI Taxonomy" id="27835"/>
    <lineage>
        <taxon>Eukaryota</taxon>
        <taxon>Metazoa</taxon>
        <taxon>Ecdysozoa</taxon>
        <taxon>Nematoda</taxon>
        <taxon>Chromadorea</taxon>
        <taxon>Rhabditida</taxon>
        <taxon>Rhabditina</taxon>
        <taxon>Rhabditomorpha</taxon>
        <taxon>Strongyloidea</taxon>
        <taxon>Heligmosomidae</taxon>
        <taxon>Nippostrongylus</taxon>
    </lineage>
</organism>
<feature type="compositionally biased region" description="Low complexity" evidence="1">
    <location>
        <begin position="55"/>
        <end position="72"/>
    </location>
</feature>
<feature type="region of interest" description="Disordered" evidence="1">
    <location>
        <begin position="142"/>
        <end position="189"/>
    </location>
</feature>
<evidence type="ECO:0000256" key="1">
    <source>
        <dbReference type="SAM" id="MobiDB-lite"/>
    </source>
</evidence>
<dbReference type="WBParaSite" id="NBR_0001173901-mRNA-1">
    <property type="protein sequence ID" value="NBR_0001173901-mRNA-1"/>
    <property type="gene ID" value="NBR_0001173901"/>
</dbReference>
<evidence type="ECO:0000313" key="3">
    <source>
        <dbReference type="Proteomes" id="UP000271162"/>
    </source>
</evidence>
<feature type="region of interest" description="Disordered" evidence="1">
    <location>
        <begin position="199"/>
        <end position="218"/>
    </location>
</feature>
<feature type="region of interest" description="Disordered" evidence="1">
    <location>
        <begin position="1"/>
        <end position="78"/>
    </location>
</feature>
<dbReference type="EMBL" id="UYSL01020590">
    <property type="protein sequence ID" value="VDL75329.1"/>
    <property type="molecule type" value="Genomic_DNA"/>
</dbReference>
<gene>
    <name evidence="2" type="ORF">NBR_LOCUS11740</name>
</gene>
<protein>
    <submittedName>
        <fullName evidence="4">DUF1421 domain-containing protein</fullName>
    </submittedName>
</protein>
<evidence type="ECO:0000313" key="2">
    <source>
        <dbReference type="EMBL" id="VDL75329.1"/>
    </source>
</evidence>
<accession>A0A0N4Y6M1</accession>
<dbReference type="AlphaFoldDB" id="A0A0N4Y6M1"/>
<sequence>MDFRYRRDESSQQLGSQVNPQAINPQGVNSQEFNPQGQGQSFVASSNPPPDPSVTQQSQQFTQAFSPPQQQQGWQYGNPYPSFESQYQGFNYPTSLYSALSYGGGTPSYQFGYPNMQNYAMNPPYNQNTPYSAFTQQQPAATQAGGMGGAQVYPETGNEPQKKSDSENSQFDNIMILTFQRKRNDGKPTSSLADILRALSGTQPGPYGSYSGYPDYDG</sequence>
<keyword evidence="3" id="KW-1185">Reference proteome</keyword>
<proteinExistence type="predicted"/>
<evidence type="ECO:0000313" key="4">
    <source>
        <dbReference type="WBParaSite" id="NBR_0001173901-mRNA-1"/>
    </source>
</evidence>
<dbReference type="Proteomes" id="UP000271162">
    <property type="component" value="Unassembled WGS sequence"/>
</dbReference>
<feature type="compositionally biased region" description="Basic and acidic residues" evidence="1">
    <location>
        <begin position="1"/>
        <end position="10"/>
    </location>
</feature>
<feature type="compositionally biased region" description="Polar residues" evidence="1">
    <location>
        <begin position="11"/>
        <end position="46"/>
    </location>
</feature>